<dbReference type="InterPro" id="IPR000792">
    <property type="entry name" value="Tscrpt_reg_LuxR_C"/>
</dbReference>
<dbReference type="GO" id="GO:0003677">
    <property type="term" value="F:DNA binding"/>
    <property type="evidence" value="ECO:0007669"/>
    <property type="project" value="UniProtKB-KW"/>
</dbReference>
<protein>
    <submittedName>
        <fullName evidence="6">DNA-binding response regulator</fullName>
    </submittedName>
</protein>
<dbReference type="InterPro" id="IPR016032">
    <property type="entry name" value="Sig_transdc_resp-reg_C-effctor"/>
</dbReference>
<dbReference type="Proteomes" id="UP000253501">
    <property type="component" value="Unassembled WGS sequence"/>
</dbReference>
<dbReference type="RefSeq" id="WP_114133934.1">
    <property type="nucleotide sequence ID" value="NZ_CP068435.1"/>
</dbReference>
<reference evidence="6 7" key="1">
    <citation type="submission" date="2018-04" db="EMBL/GenBank/DDBJ databases">
        <title>Cupriavidus necator CR12 genome sequencing and assembly.</title>
        <authorList>
            <person name="Ben Fekih I."/>
            <person name="Mazhar H.S."/>
            <person name="Bello S.K."/>
            <person name="Rensing C."/>
        </authorList>
    </citation>
    <scope>NUCLEOTIDE SEQUENCE [LARGE SCALE GENOMIC DNA]</scope>
    <source>
        <strain evidence="6 7">CR12</strain>
    </source>
</reference>
<dbReference type="CDD" id="cd17535">
    <property type="entry name" value="REC_NarL-like"/>
    <property type="match status" value="1"/>
</dbReference>
<dbReference type="SMART" id="SM00448">
    <property type="entry name" value="REC"/>
    <property type="match status" value="1"/>
</dbReference>
<gene>
    <name evidence="6" type="ORF">DDK22_22985</name>
</gene>
<accession>A0A367PED3</accession>
<dbReference type="PROSITE" id="PS50043">
    <property type="entry name" value="HTH_LUXR_2"/>
    <property type="match status" value="1"/>
</dbReference>
<dbReference type="EMBL" id="QDHA01000055">
    <property type="protein sequence ID" value="RCJ06251.1"/>
    <property type="molecule type" value="Genomic_DNA"/>
</dbReference>
<feature type="domain" description="Response regulatory" evidence="5">
    <location>
        <begin position="24"/>
        <end position="141"/>
    </location>
</feature>
<feature type="domain" description="HTH luxR-type" evidence="4">
    <location>
        <begin position="160"/>
        <end position="226"/>
    </location>
</feature>
<organism evidence="6 7">
    <name type="scientific">Cupriavidus necator</name>
    <name type="common">Alcaligenes eutrophus</name>
    <name type="synonym">Ralstonia eutropha</name>
    <dbReference type="NCBI Taxonomy" id="106590"/>
    <lineage>
        <taxon>Bacteria</taxon>
        <taxon>Pseudomonadati</taxon>
        <taxon>Pseudomonadota</taxon>
        <taxon>Betaproteobacteria</taxon>
        <taxon>Burkholderiales</taxon>
        <taxon>Burkholderiaceae</taxon>
        <taxon>Cupriavidus</taxon>
    </lineage>
</organism>
<evidence type="ECO:0000256" key="2">
    <source>
        <dbReference type="ARBA" id="ARBA00023125"/>
    </source>
</evidence>
<sequence>MTRSQGAAKNNNDDNIDDSACRNYAIVVDDHPLMARGIAGYLAAHCGFDAALHAADAQECAALTEQEGCPALLVVDFWLPDGTAVGVLREAAARLPACKLLVMSADDDARVCIKAREAGAHGFILKNEPPEVFATAVASLRQGRRWFQQAGPPSARRELPLEPSELGLTARQAEVLGMMLRGLPNKRIALTLSVSEQTVKEHVTAILGKLGVRNRIEAIALLHGRRLES</sequence>
<dbReference type="PRINTS" id="PR00038">
    <property type="entry name" value="HTHLUXR"/>
</dbReference>
<dbReference type="PROSITE" id="PS00622">
    <property type="entry name" value="HTH_LUXR_1"/>
    <property type="match status" value="1"/>
</dbReference>
<dbReference type="GO" id="GO:0000160">
    <property type="term" value="P:phosphorelay signal transduction system"/>
    <property type="evidence" value="ECO:0007669"/>
    <property type="project" value="InterPro"/>
</dbReference>
<evidence type="ECO:0000313" key="7">
    <source>
        <dbReference type="Proteomes" id="UP000253501"/>
    </source>
</evidence>
<evidence type="ECO:0000256" key="3">
    <source>
        <dbReference type="PROSITE-ProRule" id="PRU00169"/>
    </source>
</evidence>
<dbReference type="AlphaFoldDB" id="A0A367PED3"/>
<evidence type="ECO:0000259" key="5">
    <source>
        <dbReference type="PROSITE" id="PS50110"/>
    </source>
</evidence>
<dbReference type="SUPFAM" id="SSF46894">
    <property type="entry name" value="C-terminal effector domain of the bipartite response regulators"/>
    <property type="match status" value="1"/>
</dbReference>
<dbReference type="GO" id="GO:0006355">
    <property type="term" value="P:regulation of DNA-templated transcription"/>
    <property type="evidence" value="ECO:0007669"/>
    <property type="project" value="InterPro"/>
</dbReference>
<dbReference type="Pfam" id="PF00072">
    <property type="entry name" value="Response_reg"/>
    <property type="match status" value="1"/>
</dbReference>
<name>A0A367PED3_CUPNE</name>
<evidence type="ECO:0000259" key="4">
    <source>
        <dbReference type="PROSITE" id="PS50043"/>
    </source>
</evidence>
<comment type="caution">
    <text evidence="6">The sequence shown here is derived from an EMBL/GenBank/DDBJ whole genome shotgun (WGS) entry which is preliminary data.</text>
</comment>
<dbReference type="Pfam" id="PF00196">
    <property type="entry name" value="GerE"/>
    <property type="match status" value="1"/>
</dbReference>
<dbReference type="InterPro" id="IPR058245">
    <property type="entry name" value="NreC/VraR/RcsB-like_REC"/>
</dbReference>
<evidence type="ECO:0000256" key="1">
    <source>
        <dbReference type="ARBA" id="ARBA00022553"/>
    </source>
</evidence>
<dbReference type="SUPFAM" id="SSF52172">
    <property type="entry name" value="CheY-like"/>
    <property type="match status" value="1"/>
</dbReference>
<feature type="modified residue" description="4-aspartylphosphate" evidence="3">
    <location>
        <position position="76"/>
    </location>
</feature>
<dbReference type="PANTHER" id="PTHR45566:SF2">
    <property type="entry name" value="NARL SUBFAMILY"/>
    <property type="match status" value="1"/>
</dbReference>
<dbReference type="CDD" id="cd06170">
    <property type="entry name" value="LuxR_C_like"/>
    <property type="match status" value="1"/>
</dbReference>
<dbReference type="PANTHER" id="PTHR45566">
    <property type="entry name" value="HTH-TYPE TRANSCRIPTIONAL REGULATOR YHJB-RELATED"/>
    <property type="match status" value="1"/>
</dbReference>
<dbReference type="PROSITE" id="PS50110">
    <property type="entry name" value="RESPONSE_REGULATORY"/>
    <property type="match status" value="1"/>
</dbReference>
<dbReference type="InterPro" id="IPR051015">
    <property type="entry name" value="EvgA-like"/>
</dbReference>
<proteinExistence type="predicted"/>
<dbReference type="InterPro" id="IPR001789">
    <property type="entry name" value="Sig_transdc_resp-reg_receiver"/>
</dbReference>
<dbReference type="SMART" id="SM00421">
    <property type="entry name" value="HTH_LUXR"/>
    <property type="match status" value="1"/>
</dbReference>
<evidence type="ECO:0000313" key="6">
    <source>
        <dbReference type="EMBL" id="RCJ06251.1"/>
    </source>
</evidence>
<dbReference type="Gene3D" id="3.40.50.2300">
    <property type="match status" value="1"/>
</dbReference>
<dbReference type="InterPro" id="IPR011006">
    <property type="entry name" value="CheY-like_superfamily"/>
</dbReference>
<keyword evidence="2 6" id="KW-0238">DNA-binding</keyword>
<keyword evidence="1 3" id="KW-0597">Phosphoprotein</keyword>